<feature type="domain" description="Peptidase S8/S53" evidence="8">
    <location>
        <begin position="25"/>
        <end position="123"/>
    </location>
</feature>
<keyword evidence="3" id="KW-0378">Hydrolase</keyword>
<dbReference type="InterPro" id="IPR000209">
    <property type="entry name" value="Peptidase_S8/S53_dom"/>
</dbReference>
<evidence type="ECO:0000259" key="8">
    <source>
        <dbReference type="Pfam" id="PF00082"/>
    </source>
</evidence>
<dbReference type="EMBL" id="CAXAMM010042217">
    <property type="protein sequence ID" value="CAK9103609.1"/>
    <property type="molecule type" value="Genomic_DNA"/>
</dbReference>
<gene>
    <name evidence="9" type="ORF">SCF082_LOCUS48388</name>
</gene>
<dbReference type="EC" id="3.4.21.62" evidence="6"/>
<keyword evidence="10" id="KW-1185">Reference proteome</keyword>
<comment type="catalytic activity">
    <reaction evidence="5">
        <text>Hydrolysis of proteins with broad specificity for peptide bonds, and a preference for a large uncharged residue in P1. Hydrolyzes peptide amides.</text>
        <dbReference type="EC" id="3.4.21.62"/>
    </reaction>
</comment>
<evidence type="ECO:0000256" key="1">
    <source>
        <dbReference type="ARBA" id="ARBA00011073"/>
    </source>
</evidence>
<dbReference type="Proteomes" id="UP001642464">
    <property type="component" value="Unassembled WGS sequence"/>
</dbReference>
<dbReference type="SUPFAM" id="SSF52743">
    <property type="entry name" value="Subtilisin-like"/>
    <property type="match status" value="1"/>
</dbReference>
<keyword evidence="2" id="KW-0645">Protease</keyword>
<dbReference type="Gene3D" id="3.40.50.200">
    <property type="entry name" value="Peptidase S8/S53 domain"/>
    <property type="match status" value="1"/>
</dbReference>
<dbReference type="Pfam" id="PF00082">
    <property type="entry name" value="Peptidase_S8"/>
    <property type="match status" value="1"/>
</dbReference>
<evidence type="ECO:0000313" key="9">
    <source>
        <dbReference type="EMBL" id="CAK9103609.1"/>
    </source>
</evidence>
<reference evidence="9 10" key="1">
    <citation type="submission" date="2024-02" db="EMBL/GenBank/DDBJ databases">
        <authorList>
            <person name="Chen Y."/>
            <person name="Shah S."/>
            <person name="Dougan E. K."/>
            <person name="Thang M."/>
            <person name="Chan C."/>
        </authorList>
    </citation>
    <scope>NUCLEOTIDE SEQUENCE [LARGE SCALE GENOMIC DNA]</scope>
</reference>
<organism evidence="9 10">
    <name type="scientific">Durusdinium trenchii</name>
    <dbReference type="NCBI Taxonomy" id="1381693"/>
    <lineage>
        <taxon>Eukaryota</taxon>
        <taxon>Sar</taxon>
        <taxon>Alveolata</taxon>
        <taxon>Dinophyceae</taxon>
        <taxon>Suessiales</taxon>
        <taxon>Symbiodiniaceae</taxon>
        <taxon>Durusdinium</taxon>
    </lineage>
</organism>
<dbReference type="InterPro" id="IPR050131">
    <property type="entry name" value="Peptidase_S8_subtilisin-like"/>
</dbReference>
<evidence type="ECO:0000256" key="4">
    <source>
        <dbReference type="ARBA" id="ARBA00022825"/>
    </source>
</evidence>
<evidence type="ECO:0000256" key="7">
    <source>
        <dbReference type="SAM" id="MobiDB-lite"/>
    </source>
</evidence>
<evidence type="ECO:0000256" key="3">
    <source>
        <dbReference type="ARBA" id="ARBA00022801"/>
    </source>
</evidence>
<evidence type="ECO:0000313" key="10">
    <source>
        <dbReference type="Proteomes" id="UP001642464"/>
    </source>
</evidence>
<dbReference type="PANTHER" id="PTHR43806">
    <property type="entry name" value="PEPTIDASE S8"/>
    <property type="match status" value="1"/>
</dbReference>
<protein>
    <recommendedName>
        <fullName evidence="6">subtilisin</fullName>
        <ecNumber evidence="6">3.4.21.62</ecNumber>
    </recommendedName>
</protein>
<proteinExistence type="inferred from homology"/>
<keyword evidence="4" id="KW-0720">Serine protease</keyword>
<sequence>MVFKYPLDIPEGKEPCHAHPDACEYTPGYIPSVLTVGATTRHDTRANTSNFGQCINLMAPGEDLTSAGIGSDTAELRRSAGSALAAAHVAGAAALVLSEQLRLKLRKPHLQSHEVIQRLIDSSTVGRLSHLHAAPDRLVNSLGEEVSVPSWAEEGMWSLVDGGKDRACGGLDGEEGEDFVAFREVHDLESCKVRCEHSESTTGCAGISYSREEEICQIHVDLVRSSKQMTGYICLRHEAPTTTRSSMTTSSLTSSTRSRTSMTYTSRTSTSMTTTTMTQSTRTITSLRGSWKQAEDLNCYWGAGAATAEGKDFVGLLPLEECLKECSKVDSCEASLYQDFGRVGNCWLRSKVDLPKCVKVPGYSLWSMKLPAVLLALASLVDGSCLLENKEKVLKCATTEGCVDGGQVDATCLGACLQSDGVQQNCAGCLGEGLSCAVANCQNQCSPGHPNYYSSQCTQCLRQEKCRTCAFVAQTVNEVANATKSYGEVANLAALALEAKAERSVDLPKAGGFCYEERCEFSSAAPKGMHCQLLRSLNKSKTRRMSVVVMRRKPTRTKKDQAKLKKCGTECLARPQRAQCATDCLRREGMKPGCARCFGDKVDCTIRKCLDKCMADSHSPRCKSCVRRKCGTCLYAKSGAESEEDFWGAVLFTALQPSKSEILP</sequence>
<comment type="caution">
    <text evidence="9">The sequence shown here is derived from an EMBL/GenBank/DDBJ whole genome shotgun (WGS) entry which is preliminary data.</text>
</comment>
<evidence type="ECO:0000256" key="5">
    <source>
        <dbReference type="ARBA" id="ARBA00023529"/>
    </source>
</evidence>
<evidence type="ECO:0000256" key="2">
    <source>
        <dbReference type="ARBA" id="ARBA00022670"/>
    </source>
</evidence>
<feature type="region of interest" description="Disordered" evidence="7">
    <location>
        <begin position="244"/>
        <end position="279"/>
    </location>
</feature>
<accession>A0ABP0RUE2</accession>
<dbReference type="InterPro" id="IPR036852">
    <property type="entry name" value="Peptidase_S8/S53_dom_sf"/>
</dbReference>
<comment type="similarity">
    <text evidence="1">Belongs to the peptidase S8 family.</text>
</comment>
<evidence type="ECO:0000256" key="6">
    <source>
        <dbReference type="ARBA" id="ARBA00023619"/>
    </source>
</evidence>
<dbReference type="PANTHER" id="PTHR43806:SF11">
    <property type="entry name" value="CEREVISIN-RELATED"/>
    <property type="match status" value="1"/>
</dbReference>
<name>A0ABP0RUE2_9DINO</name>